<accession>A0ABW2TA37</accession>
<dbReference type="EMBL" id="JBHTEE010000001">
    <property type="protein sequence ID" value="MFC7605580.1"/>
    <property type="molecule type" value="Genomic_DNA"/>
</dbReference>
<evidence type="ECO:0000256" key="1">
    <source>
        <dbReference type="SAM" id="Phobius"/>
    </source>
</evidence>
<feature type="transmembrane region" description="Helical" evidence="1">
    <location>
        <begin position="138"/>
        <end position="159"/>
    </location>
</feature>
<evidence type="ECO:0008006" key="4">
    <source>
        <dbReference type="Google" id="ProtNLM"/>
    </source>
</evidence>
<comment type="caution">
    <text evidence="2">The sequence shown here is derived from an EMBL/GenBank/DDBJ whole genome shotgun (WGS) entry which is preliminary data.</text>
</comment>
<evidence type="ECO:0000313" key="3">
    <source>
        <dbReference type="Proteomes" id="UP001596514"/>
    </source>
</evidence>
<name>A0ABW2TA37_9ACTN</name>
<dbReference type="Proteomes" id="UP001596514">
    <property type="component" value="Unassembled WGS sequence"/>
</dbReference>
<protein>
    <recommendedName>
        <fullName evidence="4">Integral membrane protein</fullName>
    </recommendedName>
</protein>
<keyword evidence="1" id="KW-0812">Transmembrane</keyword>
<keyword evidence="3" id="KW-1185">Reference proteome</keyword>
<dbReference type="PROSITE" id="PS51257">
    <property type="entry name" value="PROKAR_LIPOPROTEIN"/>
    <property type="match status" value="1"/>
</dbReference>
<organism evidence="2 3">
    <name type="scientific">Streptosporangium amethystogenes subsp. fukuiense</name>
    <dbReference type="NCBI Taxonomy" id="698418"/>
    <lineage>
        <taxon>Bacteria</taxon>
        <taxon>Bacillati</taxon>
        <taxon>Actinomycetota</taxon>
        <taxon>Actinomycetes</taxon>
        <taxon>Streptosporangiales</taxon>
        <taxon>Streptosporangiaceae</taxon>
        <taxon>Streptosporangium</taxon>
    </lineage>
</organism>
<keyword evidence="1" id="KW-1133">Transmembrane helix</keyword>
<dbReference type="RefSeq" id="WP_343965609.1">
    <property type="nucleotide sequence ID" value="NZ_BAAAGK010000034.1"/>
</dbReference>
<proteinExistence type="predicted"/>
<feature type="transmembrane region" description="Helical" evidence="1">
    <location>
        <begin position="97"/>
        <end position="118"/>
    </location>
</feature>
<reference evidence="3" key="1">
    <citation type="journal article" date="2019" name="Int. J. Syst. Evol. Microbiol.">
        <title>The Global Catalogue of Microorganisms (GCM) 10K type strain sequencing project: providing services to taxonomists for standard genome sequencing and annotation.</title>
        <authorList>
            <consortium name="The Broad Institute Genomics Platform"/>
            <consortium name="The Broad Institute Genome Sequencing Center for Infectious Disease"/>
            <person name="Wu L."/>
            <person name="Ma J."/>
        </authorList>
    </citation>
    <scope>NUCLEOTIDE SEQUENCE [LARGE SCALE GENOMIC DNA]</scope>
    <source>
        <strain evidence="3">JCM 10083</strain>
    </source>
</reference>
<gene>
    <name evidence="2" type="ORF">ACFQVD_36320</name>
</gene>
<evidence type="ECO:0000313" key="2">
    <source>
        <dbReference type="EMBL" id="MFC7605580.1"/>
    </source>
</evidence>
<feature type="transmembrane region" description="Helical" evidence="1">
    <location>
        <begin position="69"/>
        <end position="90"/>
    </location>
</feature>
<feature type="transmembrane region" description="Helical" evidence="1">
    <location>
        <begin position="21"/>
        <end position="42"/>
    </location>
</feature>
<keyword evidence="1" id="KW-0472">Membrane</keyword>
<sequence>MIALRGVVAVRGWKARAVMCLLAASGCELVIAAVALVLLPPLQRELVAGYRPGYGLDDSLETTVSTLQWYMWSYAVAGVITLAMAALVWWRAGSAGVRAVVVLGLGPYAVLYLLFGLLAPETGLPARQEQVGRYSDMVPWPAAAAALLYLAGAILIFLARTARHSGPPRAAS</sequence>